<proteinExistence type="predicted"/>
<dbReference type="InterPro" id="IPR025403">
    <property type="entry name" value="TgpA-like_C"/>
</dbReference>
<reference evidence="4" key="1">
    <citation type="journal article" date="2019" name="Int. J. Syst. Evol. Microbiol.">
        <title>The Global Catalogue of Microorganisms (GCM) 10K type strain sequencing project: providing services to taxonomists for standard genome sequencing and annotation.</title>
        <authorList>
            <consortium name="The Broad Institute Genomics Platform"/>
            <consortium name="The Broad Institute Genome Sequencing Center for Infectious Disease"/>
            <person name="Wu L."/>
            <person name="Ma J."/>
        </authorList>
    </citation>
    <scope>NUCLEOTIDE SEQUENCE [LARGE SCALE GENOMIC DNA]</scope>
    <source>
        <strain evidence="4">JCM 18053</strain>
    </source>
</reference>
<feature type="transmembrane region" description="Helical" evidence="1">
    <location>
        <begin position="374"/>
        <end position="391"/>
    </location>
</feature>
<dbReference type="InterPro" id="IPR002931">
    <property type="entry name" value="Transglutaminase-like"/>
</dbReference>
<feature type="transmembrane region" description="Helical" evidence="1">
    <location>
        <begin position="398"/>
        <end position="415"/>
    </location>
</feature>
<dbReference type="Proteomes" id="UP001499852">
    <property type="component" value="Unassembled WGS sequence"/>
</dbReference>
<dbReference type="Gene3D" id="3.10.620.30">
    <property type="match status" value="1"/>
</dbReference>
<feature type="transmembrane region" description="Helical" evidence="1">
    <location>
        <begin position="43"/>
        <end position="62"/>
    </location>
</feature>
<feature type="transmembrane region" description="Helical" evidence="1">
    <location>
        <begin position="350"/>
        <end position="368"/>
    </location>
</feature>
<dbReference type="SMART" id="SM00460">
    <property type="entry name" value="TGc"/>
    <property type="match status" value="1"/>
</dbReference>
<keyword evidence="1" id="KW-0472">Membrane</keyword>
<feature type="transmembrane region" description="Helical" evidence="1">
    <location>
        <begin position="887"/>
        <end position="908"/>
    </location>
</feature>
<gene>
    <name evidence="3" type="ORF">GCM10023213_00910</name>
</gene>
<dbReference type="Pfam" id="PF13559">
    <property type="entry name" value="DUF4129"/>
    <property type="match status" value="1"/>
</dbReference>
<sequence length="987" mass="108948">MSQTGRMHAESPASGWLGRVFSWRPWARNSAARVRAAGTRIRLNLHTVAWFGLCCVMGYAGAVQSNGAAYLLAFLTGALGVMSYVYARANLRGLEVRVGASPVHQTGLGDVLPVELRAASGMTPCGIEVLIIGAAKSTFVDQIPSGQSVRLQLRLPAGNAPVKLLLRSAFPLGLLRAQRVVNVELTRHAVPPASGNLPLPPSHIQMTGAEGRSGARSLPSREGDDFAGLREWQPGDSPKHIDWRAVARGRPLLVKSWARGVSETVPMDWENLPLPADERAGQIVRWIQMCEQQGLSYSLKLPGQEIASGQGESHARLCLAALAELHAGGMTATETTKPVKVPASHEHRAGVPRGPLALLSIVLFLTALPLQDLVALPVLVMLFLSLSYRSLIAQPVRYRWLPLSVIVLGLAGVYASQGDLMTMEAGIAVLIVLTGGKMLESRTPHDFQVIAIIGWFLCLCGLLADQSITRSVLMFVSYVMITGCMVRFRRGVPGVWAPARLTGRLILQAMPLVLLLFVAFPRVSLDYLVRLGSGRTAVTGVPSSLDPGKVLQVARSTETAFRVEFPDGNMPANNQRYWRCVVLWDCQGLSWSRGLPMSYAPSAGRPQPGDIRQTITLEPHGQYWLPGLDCPLRGSDGRSLYQLSSERLLQSHDTVRKMRQIEVLSRPQMVWEPLPEYQRKAALQVPSSLPASLQKLAQKWRSGAANDMEVVQTGLEYLRTQGFEYTLEPGSYLGAGALEEFFLNRRVGFCEHFSASFATLMRAAGVPSRVVMGYLGGEMSMTGTHMIVRQSDAHSWTEVWLEGSGWTRVDPTAALAPGRLDLGLQNFLGGEEALERQRNSFLWRSMEQVRLLWEHMNYQWYKMVINFDGESQFGWLSWLGLSGLKQMYLFIICVFLVILVAGLLAAWLRRPARDLDPWQQTWRLFCRHLESLGLPARRANEGPLAYAERLRAKKPEVVELAQQYATARYGAAGNSVKAFEKAWRTLR</sequence>
<feature type="transmembrane region" description="Helical" evidence="1">
    <location>
        <begin position="446"/>
        <end position="464"/>
    </location>
</feature>
<keyword evidence="1" id="KW-1133">Transmembrane helix</keyword>
<feature type="transmembrane region" description="Helical" evidence="1">
    <location>
        <begin position="470"/>
        <end position="489"/>
    </location>
</feature>
<evidence type="ECO:0000259" key="2">
    <source>
        <dbReference type="SMART" id="SM00460"/>
    </source>
</evidence>
<evidence type="ECO:0000313" key="3">
    <source>
        <dbReference type="EMBL" id="GAA5132567.1"/>
    </source>
</evidence>
<dbReference type="InterPro" id="IPR052901">
    <property type="entry name" value="Bact_TGase-like"/>
</dbReference>
<dbReference type="PANTHER" id="PTHR42736">
    <property type="entry name" value="PROTEIN-GLUTAMINE GAMMA-GLUTAMYLTRANSFERASE"/>
    <property type="match status" value="1"/>
</dbReference>
<name>A0ABP9NSL2_9BACT</name>
<dbReference type="Pfam" id="PF01841">
    <property type="entry name" value="Transglut_core"/>
    <property type="match status" value="1"/>
</dbReference>
<dbReference type="Pfam" id="PF11992">
    <property type="entry name" value="TgpA_N"/>
    <property type="match status" value="1"/>
</dbReference>
<dbReference type="SUPFAM" id="SSF54001">
    <property type="entry name" value="Cysteine proteinases"/>
    <property type="match status" value="1"/>
</dbReference>
<dbReference type="RefSeq" id="WP_345734400.1">
    <property type="nucleotide sequence ID" value="NZ_BAABIA010000001.1"/>
</dbReference>
<organism evidence="3 4">
    <name type="scientific">Prosthecobacter algae</name>
    <dbReference type="NCBI Taxonomy" id="1144682"/>
    <lineage>
        <taxon>Bacteria</taxon>
        <taxon>Pseudomonadati</taxon>
        <taxon>Verrucomicrobiota</taxon>
        <taxon>Verrucomicrobiia</taxon>
        <taxon>Verrucomicrobiales</taxon>
        <taxon>Verrucomicrobiaceae</taxon>
        <taxon>Prosthecobacter</taxon>
    </lineage>
</organism>
<keyword evidence="4" id="KW-1185">Reference proteome</keyword>
<accession>A0ABP9NSL2</accession>
<evidence type="ECO:0000256" key="1">
    <source>
        <dbReference type="SAM" id="Phobius"/>
    </source>
</evidence>
<dbReference type="PANTHER" id="PTHR42736:SF1">
    <property type="entry name" value="PROTEIN-GLUTAMINE GAMMA-GLUTAMYLTRANSFERASE"/>
    <property type="match status" value="1"/>
</dbReference>
<feature type="domain" description="Transglutaminase-like" evidence="2">
    <location>
        <begin position="742"/>
        <end position="813"/>
    </location>
</feature>
<dbReference type="InterPro" id="IPR021878">
    <property type="entry name" value="TgpA_N"/>
</dbReference>
<evidence type="ECO:0000313" key="4">
    <source>
        <dbReference type="Proteomes" id="UP001499852"/>
    </source>
</evidence>
<comment type="caution">
    <text evidence="3">The sequence shown here is derived from an EMBL/GenBank/DDBJ whole genome shotgun (WGS) entry which is preliminary data.</text>
</comment>
<feature type="transmembrane region" description="Helical" evidence="1">
    <location>
        <begin position="68"/>
        <end position="87"/>
    </location>
</feature>
<dbReference type="EMBL" id="BAABIA010000001">
    <property type="protein sequence ID" value="GAA5132567.1"/>
    <property type="molecule type" value="Genomic_DNA"/>
</dbReference>
<keyword evidence="1" id="KW-0812">Transmembrane</keyword>
<dbReference type="InterPro" id="IPR038765">
    <property type="entry name" value="Papain-like_cys_pep_sf"/>
</dbReference>
<protein>
    <submittedName>
        <fullName evidence="3">TransglutaminaseTgpA domain-containing protein</fullName>
    </submittedName>
</protein>